<feature type="transmembrane region" description="Helical" evidence="7">
    <location>
        <begin position="202"/>
        <end position="225"/>
    </location>
</feature>
<feature type="transmembrane region" description="Helical" evidence="7">
    <location>
        <begin position="37"/>
        <end position="59"/>
    </location>
</feature>
<reference evidence="9 10" key="1">
    <citation type="submission" date="2010-07" db="EMBL/GenBank/DDBJ databases">
        <title>The draft genome of Paenibacillus curdlanolyticus YK9.</title>
        <authorList>
            <consortium name="US DOE Joint Genome Institute (JGI-PGF)"/>
            <person name="Lucas S."/>
            <person name="Copeland A."/>
            <person name="Lapidus A."/>
            <person name="Cheng J.-F."/>
            <person name="Bruce D."/>
            <person name="Goodwin L."/>
            <person name="Pitluck S."/>
            <person name="Land M.L."/>
            <person name="Hauser L."/>
            <person name="Chang Y.-J."/>
            <person name="Jeffries C."/>
            <person name="Anderson I.J."/>
            <person name="Johnson E."/>
            <person name="Loganathan U."/>
            <person name="Mulhopadhyay B."/>
            <person name="Kyrpides N."/>
            <person name="Woyke T.J."/>
        </authorList>
    </citation>
    <scope>NUCLEOTIDE SEQUENCE [LARGE SCALE GENOMIC DNA]</scope>
    <source>
        <strain evidence="9 10">YK9</strain>
    </source>
</reference>
<feature type="transmembrane region" description="Helical" evidence="7">
    <location>
        <begin position="290"/>
        <end position="309"/>
    </location>
</feature>
<evidence type="ECO:0000256" key="6">
    <source>
        <dbReference type="ARBA" id="ARBA00023136"/>
    </source>
</evidence>
<feature type="transmembrane region" description="Helical" evidence="7">
    <location>
        <begin position="101"/>
        <end position="126"/>
    </location>
</feature>
<feature type="transmembrane region" description="Helical" evidence="7">
    <location>
        <begin position="138"/>
        <end position="160"/>
    </location>
</feature>
<gene>
    <name evidence="9" type="ORF">PaecuDRAFT_1202</name>
</gene>
<dbReference type="AlphaFoldDB" id="E0I6D0"/>
<evidence type="ECO:0000256" key="3">
    <source>
        <dbReference type="ARBA" id="ARBA00022692"/>
    </source>
</evidence>
<evidence type="ECO:0000256" key="7">
    <source>
        <dbReference type="SAM" id="Phobius"/>
    </source>
</evidence>
<dbReference type="InterPro" id="IPR038770">
    <property type="entry name" value="Na+/solute_symporter_sf"/>
</dbReference>
<evidence type="ECO:0000256" key="4">
    <source>
        <dbReference type="ARBA" id="ARBA00022989"/>
    </source>
</evidence>
<name>E0I6D0_9BACL</name>
<dbReference type="Proteomes" id="UP000005387">
    <property type="component" value="Unassembled WGS sequence"/>
</dbReference>
<dbReference type="InterPro" id="IPR006153">
    <property type="entry name" value="Cation/H_exchanger_TM"/>
</dbReference>
<feature type="transmembrane region" description="Helical" evidence="7">
    <location>
        <begin position="315"/>
        <end position="334"/>
    </location>
</feature>
<feature type="transmembrane region" description="Helical" evidence="7">
    <location>
        <begin position="6"/>
        <end position="25"/>
    </location>
</feature>
<evidence type="ECO:0000259" key="8">
    <source>
        <dbReference type="Pfam" id="PF00999"/>
    </source>
</evidence>
<protein>
    <submittedName>
        <fullName evidence="9">Sodium/hydrogen exchanger</fullName>
    </submittedName>
</protein>
<dbReference type="GO" id="GO:0016020">
    <property type="term" value="C:membrane"/>
    <property type="evidence" value="ECO:0007669"/>
    <property type="project" value="UniProtKB-SubCell"/>
</dbReference>
<sequence length="418" mass="45110">MNLQPSFLFLVLASIVVVLICCRVVGKLFSMVGQPQVIGEMVAGIILGPLLFGSLFPGFMTHLYTPEVKSVLYAISNIGLTIYMFLIGLELDTKNLNRGQLARSGILASSGLVLPFILGVVTALYLYQTVLTTDSSLLTVSLFFGVAFSVTAFPVLSRILEEKGLLRTKMGSLVLMAASFDDALAWCLLAIVTSLATAKSAYGGLGSLGLCLCLVLVLFFVVRPILKRLDRSADHKLTTGLFAVVIILLLATGAAADYIGVHSVFGAFLLGLSIPRTAAYMKLEEKLKELVNILFVPIFFAYAGMSMNIKNISMGMLIAFSLIFFMAVLGKYGGCSFTMRRMGFSWREASAAGGLMNAKGTMGLIIANIGFTYGIIDQSMYSLFVLLAVITSVMAVVIYNLSIKEKGDSYYLFSKRVG</sequence>
<dbReference type="GO" id="GO:0015297">
    <property type="term" value="F:antiporter activity"/>
    <property type="evidence" value="ECO:0007669"/>
    <property type="project" value="InterPro"/>
</dbReference>
<feature type="transmembrane region" description="Helical" evidence="7">
    <location>
        <begin position="382"/>
        <end position="401"/>
    </location>
</feature>
<dbReference type="InterPro" id="IPR050794">
    <property type="entry name" value="CPA2_transporter"/>
</dbReference>
<evidence type="ECO:0000313" key="10">
    <source>
        <dbReference type="Proteomes" id="UP000005387"/>
    </source>
</evidence>
<dbReference type="GO" id="GO:1902600">
    <property type="term" value="P:proton transmembrane transport"/>
    <property type="evidence" value="ECO:0007669"/>
    <property type="project" value="InterPro"/>
</dbReference>
<dbReference type="OrthoDB" id="9793589at2"/>
<keyword evidence="3 7" id="KW-0812">Transmembrane</keyword>
<accession>E0I6D0</accession>
<feature type="transmembrane region" description="Helical" evidence="7">
    <location>
        <begin position="71"/>
        <end position="89"/>
    </location>
</feature>
<dbReference type="Gene3D" id="1.20.1530.20">
    <property type="match status" value="1"/>
</dbReference>
<dbReference type="EMBL" id="AEDD01000003">
    <property type="protein sequence ID" value="EFM11596.1"/>
    <property type="molecule type" value="Genomic_DNA"/>
</dbReference>
<feature type="transmembrane region" description="Helical" evidence="7">
    <location>
        <begin position="172"/>
        <end position="196"/>
    </location>
</feature>
<feature type="transmembrane region" description="Helical" evidence="7">
    <location>
        <begin position="355"/>
        <end position="376"/>
    </location>
</feature>
<dbReference type="PANTHER" id="PTHR32468:SF0">
    <property type="entry name" value="K(+)_H(+) ANTIPORTER 1"/>
    <property type="match status" value="1"/>
</dbReference>
<keyword evidence="4 7" id="KW-1133">Transmembrane helix</keyword>
<feature type="domain" description="Cation/H+ exchanger transmembrane" evidence="8">
    <location>
        <begin position="20"/>
        <end position="395"/>
    </location>
</feature>
<comment type="subcellular location">
    <subcellularLocation>
        <location evidence="1">Membrane</location>
        <topology evidence="1">Multi-pass membrane protein</topology>
    </subcellularLocation>
</comment>
<keyword evidence="6 7" id="KW-0472">Membrane</keyword>
<evidence type="ECO:0000313" key="9">
    <source>
        <dbReference type="EMBL" id="EFM11596.1"/>
    </source>
</evidence>
<dbReference type="RefSeq" id="WP_006037217.1">
    <property type="nucleotide sequence ID" value="NZ_AEDD01000003.1"/>
</dbReference>
<dbReference type="Pfam" id="PF00999">
    <property type="entry name" value="Na_H_Exchanger"/>
    <property type="match status" value="1"/>
</dbReference>
<dbReference type="eggNOG" id="COG0475">
    <property type="taxonomic scope" value="Bacteria"/>
</dbReference>
<evidence type="ECO:0000256" key="2">
    <source>
        <dbReference type="ARBA" id="ARBA00022448"/>
    </source>
</evidence>
<evidence type="ECO:0000256" key="1">
    <source>
        <dbReference type="ARBA" id="ARBA00004141"/>
    </source>
</evidence>
<keyword evidence="5" id="KW-0406">Ion transport</keyword>
<feature type="transmembrane region" description="Helical" evidence="7">
    <location>
        <begin position="237"/>
        <end position="255"/>
    </location>
</feature>
<dbReference type="STRING" id="717606.PaecuDRAFT_1202"/>
<keyword evidence="2" id="KW-0813">Transport</keyword>
<organism evidence="9 10">
    <name type="scientific">Paenibacillus curdlanolyticus YK9</name>
    <dbReference type="NCBI Taxonomy" id="717606"/>
    <lineage>
        <taxon>Bacteria</taxon>
        <taxon>Bacillati</taxon>
        <taxon>Bacillota</taxon>
        <taxon>Bacilli</taxon>
        <taxon>Bacillales</taxon>
        <taxon>Paenibacillaceae</taxon>
        <taxon>Paenibacillus</taxon>
    </lineage>
</organism>
<keyword evidence="10" id="KW-1185">Reference proteome</keyword>
<dbReference type="PANTHER" id="PTHR32468">
    <property type="entry name" value="CATION/H + ANTIPORTER"/>
    <property type="match status" value="1"/>
</dbReference>
<evidence type="ECO:0000256" key="5">
    <source>
        <dbReference type="ARBA" id="ARBA00023065"/>
    </source>
</evidence>
<proteinExistence type="predicted"/>